<keyword evidence="4" id="KW-1185">Reference proteome</keyword>
<keyword evidence="1" id="KW-0812">Transmembrane</keyword>
<protein>
    <submittedName>
        <fullName evidence="3">CO dehydrogenase/acetyl-CoA synthase gamma subunit (Corrinoid Fe-S protein)-like protein</fullName>
    </submittedName>
</protein>
<keyword evidence="1" id="KW-1133">Transmembrane helix</keyword>
<feature type="transmembrane region" description="Helical" evidence="1">
    <location>
        <begin position="324"/>
        <end position="342"/>
    </location>
</feature>
<accession>A0A1W1HGL1</accession>
<evidence type="ECO:0000259" key="2">
    <source>
        <dbReference type="Pfam" id="PF03599"/>
    </source>
</evidence>
<proteinExistence type="predicted"/>
<evidence type="ECO:0000313" key="4">
    <source>
        <dbReference type="Proteomes" id="UP000191931"/>
    </source>
</evidence>
<dbReference type="InterPro" id="IPR016041">
    <property type="entry name" value="Ac-CoA_synth_d_su_TIM-brl"/>
</dbReference>
<gene>
    <name evidence="3" type="ORF">MTBBW1_360004</name>
</gene>
<dbReference type="RefSeq" id="WP_245809272.1">
    <property type="nucleotide sequence ID" value="NZ_LT828541.1"/>
</dbReference>
<reference evidence="3 4" key="1">
    <citation type="submission" date="2017-03" db="EMBL/GenBank/DDBJ databases">
        <authorList>
            <person name="Afonso C.L."/>
            <person name="Miller P.J."/>
            <person name="Scott M.A."/>
            <person name="Spackman E."/>
            <person name="Goraichik I."/>
            <person name="Dimitrov K.M."/>
            <person name="Suarez D.L."/>
            <person name="Swayne D.E."/>
        </authorList>
    </citation>
    <scope>NUCLEOTIDE SEQUENCE [LARGE SCALE GENOMIC DNA]</scope>
    <source>
        <strain evidence="3">PRJEB14757</strain>
    </source>
</reference>
<evidence type="ECO:0000313" key="3">
    <source>
        <dbReference type="EMBL" id="SLM31576.1"/>
    </source>
</evidence>
<keyword evidence="1" id="KW-0472">Membrane</keyword>
<feature type="transmembrane region" description="Helical" evidence="1">
    <location>
        <begin position="293"/>
        <end position="312"/>
    </location>
</feature>
<name>A0A1W1HGL1_9BACT</name>
<evidence type="ECO:0000256" key="1">
    <source>
        <dbReference type="SAM" id="Phobius"/>
    </source>
</evidence>
<sequence>MFADDKKEFHGEAIQILPSMPLNFNVGNNSVVSNRSSSNASLCCGTVSFIPPDFKEKYAVPGYKMECFVTGFVQTDAGQVPLVSTNMNLRDIFATAIVRAGITRNQYRISPGLYATGEPDKNSEVLVTANFKLTFDVLRSSLKGQNLWILVLDTKGVNVWCAAGKGTFSTCELVNRIHASELEKIVSHRRIIVPQLGATGIRAEEVKKQSGFRVIYGPIRAEDIGRFIENGRKADSAMRQVSFNFYERLILTPIEVNCALKPALITAIVIFMISGIGHDLFSFQAALMRGIMPLGFLLAAIVTGAVITPALLPFIPFKSFAPKGIITGSIASAYGLWFAHLFSPELLSSIGKSGMVAVFLFTTAVTSFLSMNFTGATPFTSPSGVEKEMKCFMPFQIIAIVIASILWISSAF</sequence>
<feature type="domain" description="CO dehydrogenase/acetyl-CoA synthase delta subunit TIM barrel" evidence="2">
    <location>
        <begin position="108"/>
        <end position="225"/>
    </location>
</feature>
<dbReference type="Proteomes" id="UP000191931">
    <property type="component" value="Unassembled WGS sequence"/>
</dbReference>
<feature type="transmembrane region" description="Helical" evidence="1">
    <location>
        <begin position="263"/>
        <end position="281"/>
    </location>
</feature>
<dbReference type="AlphaFoldDB" id="A0A1W1HGL1"/>
<organism evidence="3 4">
    <name type="scientific">Desulfamplus magnetovallimortis</name>
    <dbReference type="NCBI Taxonomy" id="1246637"/>
    <lineage>
        <taxon>Bacteria</taxon>
        <taxon>Pseudomonadati</taxon>
        <taxon>Thermodesulfobacteriota</taxon>
        <taxon>Desulfobacteria</taxon>
        <taxon>Desulfobacterales</taxon>
        <taxon>Desulfobacteraceae</taxon>
        <taxon>Desulfamplus</taxon>
    </lineage>
</organism>
<dbReference type="EMBL" id="FWEV01000277">
    <property type="protein sequence ID" value="SLM31576.1"/>
    <property type="molecule type" value="Genomic_DNA"/>
</dbReference>
<feature type="transmembrane region" description="Helical" evidence="1">
    <location>
        <begin position="354"/>
        <end position="373"/>
    </location>
</feature>
<dbReference type="Gene3D" id="3.40.50.11600">
    <property type="match status" value="1"/>
</dbReference>
<dbReference type="STRING" id="1246637.MTBBW1_360004"/>
<dbReference type="NCBIfam" id="NF040863">
    <property type="entry name" value="HgcA_corrinoid"/>
    <property type="match status" value="1"/>
</dbReference>
<dbReference type="Pfam" id="PF03599">
    <property type="entry name" value="CdhD"/>
    <property type="match status" value="1"/>
</dbReference>
<feature type="transmembrane region" description="Helical" evidence="1">
    <location>
        <begin position="393"/>
        <end position="411"/>
    </location>
</feature>